<name>A0A0K2SYG0_LEPSM</name>
<evidence type="ECO:0000313" key="1">
    <source>
        <dbReference type="EMBL" id="CDW18392.1"/>
    </source>
</evidence>
<proteinExistence type="predicted"/>
<dbReference type="AlphaFoldDB" id="A0A0K2SYG0"/>
<protein>
    <submittedName>
        <fullName evidence="1">Uncharacterized protein</fullName>
    </submittedName>
</protein>
<accession>A0A0K2SYG0</accession>
<dbReference type="EMBL" id="HACA01001031">
    <property type="protein sequence ID" value="CDW18392.1"/>
    <property type="molecule type" value="Transcribed_RNA"/>
</dbReference>
<sequence>MTRRGWMRSFVIYSLGISIDLGFKKRYNKAIDSNSPIAQRGNNAKELISS</sequence>
<organism evidence="1">
    <name type="scientific">Lepeophtheirus salmonis</name>
    <name type="common">Salmon louse</name>
    <name type="synonym">Caligus salmonis</name>
    <dbReference type="NCBI Taxonomy" id="72036"/>
    <lineage>
        <taxon>Eukaryota</taxon>
        <taxon>Metazoa</taxon>
        <taxon>Ecdysozoa</taxon>
        <taxon>Arthropoda</taxon>
        <taxon>Crustacea</taxon>
        <taxon>Multicrustacea</taxon>
        <taxon>Hexanauplia</taxon>
        <taxon>Copepoda</taxon>
        <taxon>Siphonostomatoida</taxon>
        <taxon>Caligidae</taxon>
        <taxon>Lepeophtheirus</taxon>
    </lineage>
</organism>
<reference evidence="1" key="1">
    <citation type="submission" date="2014-05" db="EMBL/GenBank/DDBJ databases">
        <authorList>
            <person name="Chronopoulou M."/>
        </authorList>
    </citation>
    <scope>NUCLEOTIDE SEQUENCE</scope>
    <source>
        <tissue evidence="1">Whole organism</tissue>
    </source>
</reference>